<evidence type="ECO:0000256" key="4">
    <source>
        <dbReference type="ARBA" id="ARBA00022691"/>
    </source>
</evidence>
<dbReference type="AlphaFoldDB" id="A0A9X1UXB8"/>
<dbReference type="RefSeq" id="WP_240098532.1">
    <property type="nucleotide sequence ID" value="NZ_JAJSON010000020.1"/>
</dbReference>
<evidence type="ECO:0000313" key="14">
    <source>
        <dbReference type="EMBL" id="MCG9971875.1"/>
    </source>
</evidence>
<dbReference type="SFLD" id="SFLDG01386">
    <property type="entry name" value="main_SPASM_domain-containing"/>
    <property type="match status" value="1"/>
</dbReference>
<dbReference type="InterPro" id="IPR013483">
    <property type="entry name" value="MoaA"/>
</dbReference>
<dbReference type="SFLD" id="SFLDG01383">
    <property type="entry name" value="cyclic_pyranopterin_phosphate"/>
    <property type="match status" value="1"/>
</dbReference>
<dbReference type="EC" id="4.1.99.22" evidence="2"/>
<dbReference type="Pfam" id="PF04055">
    <property type="entry name" value="Radical_SAM"/>
    <property type="match status" value="1"/>
</dbReference>
<comment type="caution">
    <text evidence="14">The sequence shown here is derived from an EMBL/GenBank/DDBJ whole genome shotgun (WGS) entry which is preliminary data.</text>
</comment>
<evidence type="ECO:0000256" key="2">
    <source>
        <dbReference type="ARBA" id="ARBA00012167"/>
    </source>
</evidence>
<comment type="catalytic activity">
    <reaction evidence="12">
        <text>GTP + AH2 + S-adenosyl-L-methionine = (8S)-3',8-cyclo-7,8-dihydroguanosine 5'-triphosphate + 5'-deoxyadenosine + L-methionine + A + H(+)</text>
        <dbReference type="Rhea" id="RHEA:49576"/>
        <dbReference type="ChEBI" id="CHEBI:13193"/>
        <dbReference type="ChEBI" id="CHEBI:15378"/>
        <dbReference type="ChEBI" id="CHEBI:17319"/>
        <dbReference type="ChEBI" id="CHEBI:17499"/>
        <dbReference type="ChEBI" id="CHEBI:37565"/>
        <dbReference type="ChEBI" id="CHEBI:57844"/>
        <dbReference type="ChEBI" id="CHEBI:59789"/>
        <dbReference type="ChEBI" id="CHEBI:131766"/>
        <dbReference type="EC" id="4.1.99.22"/>
    </reaction>
</comment>
<proteinExistence type="predicted"/>
<evidence type="ECO:0000256" key="3">
    <source>
        <dbReference type="ARBA" id="ARBA00022485"/>
    </source>
</evidence>
<evidence type="ECO:0000256" key="1">
    <source>
        <dbReference type="ARBA" id="ARBA00001966"/>
    </source>
</evidence>
<evidence type="ECO:0000256" key="10">
    <source>
        <dbReference type="ARBA" id="ARBA00023150"/>
    </source>
</evidence>
<dbReference type="InterPro" id="IPR007197">
    <property type="entry name" value="rSAM"/>
</dbReference>
<dbReference type="InterPro" id="IPR040064">
    <property type="entry name" value="MoaA-like"/>
</dbReference>
<dbReference type="SFLD" id="SFLDG01067">
    <property type="entry name" value="SPASM/twitch_domain_containing"/>
    <property type="match status" value="1"/>
</dbReference>
<dbReference type="InterPro" id="IPR050105">
    <property type="entry name" value="MoCo_biosynth_MoaA/MoaC"/>
</dbReference>
<keyword evidence="8" id="KW-0411">Iron-sulfur</keyword>
<dbReference type="InterPro" id="IPR010505">
    <property type="entry name" value="MoaA_twitch"/>
</dbReference>
<evidence type="ECO:0000256" key="9">
    <source>
        <dbReference type="ARBA" id="ARBA00023134"/>
    </source>
</evidence>
<keyword evidence="11 14" id="KW-0456">Lyase</keyword>
<evidence type="ECO:0000256" key="6">
    <source>
        <dbReference type="ARBA" id="ARBA00022741"/>
    </source>
</evidence>
<sequence>MLIDNHNRKIDYLRLAVTDRCNLRCNYCMPAEGINFADSKDLLSIDELFRLSKVLVGQGIRKIRITGGEPFMRKDLMQLLRRLKTLDELEEISITTNASLIEKHIPELKALGITRINLSLDAIEEPTFNKISRREQFATVYQNLLKLIQEGFDVKVNFIVLDNQNIQDIIPIIERLTKHYQVSVRFLEEMPFNGGSRSFQKIKWNHSKIYEYIASHYGDISKLESEKTSTSVNYRIKGYKGSFGIIPSFTRNFCGSCNRLRVTATGDVITCLYATASKNLRDILRNSPEDRPVENEILAAISNRAKNGFEAEERSTDIYSNSMTSIGG</sequence>
<accession>A0A9X1UXB8</accession>
<dbReference type="SFLD" id="SFLDS00029">
    <property type="entry name" value="Radical_SAM"/>
    <property type="match status" value="1"/>
</dbReference>
<dbReference type="PROSITE" id="PS51918">
    <property type="entry name" value="RADICAL_SAM"/>
    <property type="match status" value="1"/>
</dbReference>
<dbReference type="GO" id="GO:0005525">
    <property type="term" value="F:GTP binding"/>
    <property type="evidence" value="ECO:0007669"/>
    <property type="project" value="UniProtKB-KW"/>
</dbReference>
<evidence type="ECO:0000313" key="15">
    <source>
        <dbReference type="Proteomes" id="UP001139344"/>
    </source>
</evidence>
<dbReference type="GO" id="GO:0006777">
    <property type="term" value="P:Mo-molybdopterin cofactor biosynthetic process"/>
    <property type="evidence" value="ECO:0007669"/>
    <property type="project" value="UniProtKB-KW"/>
</dbReference>
<keyword evidence="10" id="KW-0501">Molybdenum cofactor biosynthesis</keyword>
<keyword evidence="9" id="KW-0342">GTP-binding</keyword>
<comment type="cofactor">
    <cofactor evidence="1">
        <name>[4Fe-4S] cluster</name>
        <dbReference type="ChEBI" id="CHEBI:49883"/>
    </cofactor>
</comment>
<dbReference type="Gene3D" id="3.20.20.70">
    <property type="entry name" value="Aldolase class I"/>
    <property type="match status" value="1"/>
</dbReference>
<dbReference type="InterPro" id="IPR058240">
    <property type="entry name" value="rSAM_sf"/>
</dbReference>
<dbReference type="Proteomes" id="UP001139344">
    <property type="component" value="Unassembled WGS sequence"/>
</dbReference>
<gene>
    <name evidence="14" type="primary">moaA</name>
    <name evidence="14" type="ORF">LU635_09530</name>
</gene>
<dbReference type="InterPro" id="IPR006638">
    <property type="entry name" value="Elp3/MiaA/NifB-like_rSAM"/>
</dbReference>
<protein>
    <recommendedName>
        <fullName evidence="2">GTP 3',8-cyclase</fullName>
        <ecNumber evidence="2">4.1.99.22</ecNumber>
    </recommendedName>
</protein>
<dbReference type="GO" id="GO:0061798">
    <property type="term" value="F:GTP 3',8'-cyclase activity"/>
    <property type="evidence" value="ECO:0007669"/>
    <property type="project" value="UniProtKB-EC"/>
</dbReference>
<evidence type="ECO:0000256" key="12">
    <source>
        <dbReference type="ARBA" id="ARBA00048697"/>
    </source>
</evidence>
<keyword evidence="3" id="KW-0004">4Fe-4S</keyword>
<keyword evidence="5" id="KW-0479">Metal-binding</keyword>
<reference evidence="14" key="1">
    <citation type="submission" date="2021-12" db="EMBL/GenBank/DDBJ databases">
        <title>Description of Gramella crocea sp. nov., a new bacterium isolated from activated sludge.</title>
        <authorList>
            <person name="Zhang X."/>
        </authorList>
    </citation>
    <scope>NUCLEOTIDE SEQUENCE</scope>
    <source>
        <strain evidence="14">YB25</strain>
    </source>
</reference>
<keyword evidence="4" id="KW-0949">S-adenosyl-L-methionine</keyword>
<dbReference type="InterPro" id="IPR013785">
    <property type="entry name" value="Aldolase_TIM"/>
</dbReference>
<dbReference type="PANTHER" id="PTHR22960:SF0">
    <property type="entry name" value="MOLYBDENUM COFACTOR BIOSYNTHESIS PROTEIN 1"/>
    <property type="match status" value="1"/>
</dbReference>
<dbReference type="EMBL" id="JAJSON010000020">
    <property type="protein sequence ID" value="MCG9971875.1"/>
    <property type="molecule type" value="Genomic_DNA"/>
</dbReference>
<name>A0A9X1UXB8_9FLAO</name>
<organism evidence="14 15">
    <name type="scientific">Christiangramia crocea</name>
    <dbReference type="NCBI Taxonomy" id="2904124"/>
    <lineage>
        <taxon>Bacteria</taxon>
        <taxon>Pseudomonadati</taxon>
        <taxon>Bacteroidota</taxon>
        <taxon>Flavobacteriia</taxon>
        <taxon>Flavobacteriales</taxon>
        <taxon>Flavobacteriaceae</taxon>
        <taxon>Christiangramia</taxon>
    </lineage>
</organism>
<evidence type="ECO:0000256" key="5">
    <source>
        <dbReference type="ARBA" id="ARBA00022723"/>
    </source>
</evidence>
<dbReference type="CDD" id="cd01335">
    <property type="entry name" value="Radical_SAM"/>
    <property type="match status" value="1"/>
</dbReference>
<dbReference type="GO" id="GO:0061799">
    <property type="term" value="F:cyclic pyranopterin monophosphate synthase activity"/>
    <property type="evidence" value="ECO:0007669"/>
    <property type="project" value="TreeGrafter"/>
</dbReference>
<dbReference type="Pfam" id="PF06463">
    <property type="entry name" value="Mob_synth_C"/>
    <property type="match status" value="1"/>
</dbReference>
<evidence type="ECO:0000256" key="8">
    <source>
        <dbReference type="ARBA" id="ARBA00023014"/>
    </source>
</evidence>
<dbReference type="NCBIfam" id="TIGR02666">
    <property type="entry name" value="moaA"/>
    <property type="match status" value="1"/>
</dbReference>
<evidence type="ECO:0000256" key="11">
    <source>
        <dbReference type="ARBA" id="ARBA00023239"/>
    </source>
</evidence>
<evidence type="ECO:0000256" key="7">
    <source>
        <dbReference type="ARBA" id="ARBA00023004"/>
    </source>
</evidence>
<dbReference type="SMART" id="SM00729">
    <property type="entry name" value="Elp3"/>
    <property type="match status" value="1"/>
</dbReference>
<dbReference type="PANTHER" id="PTHR22960">
    <property type="entry name" value="MOLYBDOPTERIN COFACTOR SYNTHESIS PROTEIN A"/>
    <property type="match status" value="1"/>
</dbReference>
<feature type="domain" description="Radical SAM core" evidence="13">
    <location>
        <begin position="5"/>
        <end position="219"/>
    </location>
</feature>
<dbReference type="GO" id="GO:0046872">
    <property type="term" value="F:metal ion binding"/>
    <property type="evidence" value="ECO:0007669"/>
    <property type="project" value="UniProtKB-KW"/>
</dbReference>
<dbReference type="SUPFAM" id="SSF102114">
    <property type="entry name" value="Radical SAM enzymes"/>
    <property type="match status" value="1"/>
</dbReference>
<keyword evidence="15" id="KW-1185">Reference proteome</keyword>
<dbReference type="InterPro" id="IPR000385">
    <property type="entry name" value="MoaA_NifB_PqqE_Fe-S-bd_CS"/>
</dbReference>
<dbReference type="GO" id="GO:0051539">
    <property type="term" value="F:4 iron, 4 sulfur cluster binding"/>
    <property type="evidence" value="ECO:0007669"/>
    <property type="project" value="UniProtKB-KW"/>
</dbReference>
<evidence type="ECO:0000259" key="13">
    <source>
        <dbReference type="PROSITE" id="PS51918"/>
    </source>
</evidence>
<dbReference type="PROSITE" id="PS01305">
    <property type="entry name" value="MOAA_NIFB_PQQE"/>
    <property type="match status" value="1"/>
</dbReference>
<dbReference type="CDD" id="cd21117">
    <property type="entry name" value="Twitch_MoaA"/>
    <property type="match status" value="1"/>
</dbReference>
<keyword evidence="6" id="KW-0547">Nucleotide-binding</keyword>
<keyword evidence="7" id="KW-0408">Iron</keyword>